<dbReference type="Gene3D" id="3.40.50.280">
    <property type="entry name" value="Cobalamin-binding domain"/>
    <property type="match status" value="1"/>
</dbReference>
<keyword evidence="4" id="KW-0949">S-adenosyl-L-methionine</keyword>
<evidence type="ECO:0000256" key="4">
    <source>
        <dbReference type="ARBA" id="ARBA00022691"/>
    </source>
</evidence>
<dbReference type="Gene3D" id="3.80.30.20">
    <property type="entry name" value="tm_1862 like domain"/>
    <property type="match status" value="1"/>
</dbReference>
<organism evidence="10 11">
    <name type="scientific">Candidatus Desulfosporosinus infrequens</name>
    <dbReference type="NCBI Taxonomy" id="2043169"/>
    <lineage>
        <taxon>Bacteria</taxon>
        <taxon>Bacillati</taxon>
        <taxon>Bacillota</taxon>
        <taxon>Clostridia</taxon>
        <taxon>Eubacteriales</taxon>
        <taxon>Desulfitobacteriaceae</taxon>
        <taxon>Desulfosporosinus</taxon>
    </lineage>
</organism>
<dbReference type="PANTHER" id="PTHR43409">
    <property type="entry name" value="ANAEROBIC MAGNESIUM-PROTOPORPHYRIN IX MONOMETHYL ESTER CYCLASE-RELATED"/>
    <property type="match status" value="1"/>
</dbReference>
<keyword evidence="7" id="KW-0411">Iron-sulfur</keyword>
<dbReference type="SFLD" id="SFLDG01082">
    <property type="entry name" value="B12-binding_domain_containing"/>
    <property type="match status" value="1"/>
</dbReference>
<accession>A0A2U3LB33</accession>
<dbReference type="PROSITE" id="PS51332">
    <property type="entry name" value="B12_BINDING"/>
    <property type="match status" value="1"/>
</dbReference>
<dbReference type="OrthoDB" id="9801659at2"/>
<gene>
    <name evidence="10" type="ORF">SBF1_4330004</name>
</gene>
<evidence type="ECO:0000313" key="11">
    <source>
        <dbReference type="Proteomes" id="UP000238916"/>
    </source>
</evidence>
<feature type="domain" description="Radical SAM core" evidence="9">
    <location>
        <begin position="196"/>
        <end position="430"/>
    </location>
</feature>
<evidence type="ECO:0000256" key="5">
    <source>
        <dbReference type="ARBA" id="ARBA00022723"/>
    </source>
</evidence>
<dbReference type="PANTHER" id="PTHR43409:SF7">
    <property type="entry name" value="BLL1977 PROTEIN"/>
    <property type="match status" value="1"/>
</dbReference>
<evidence type="ECO:0000259" key="9">
    <source>
        <dbReference type="PROSITE" id="PS51918"/>
    </source>
</evidence>
<evidence type="ECO:0000256" key="3">
    <source>
        <dbReference type="ARBA" id="ARBA00022679"/>
    </source>
</evidence>
<evidence type="ECO:0000256" key="6">
    <source>
        <dbReference type="ARBA" id="ARBA00023004"/>
    </source>
</evidence>
<evidence type="ECO:0000256" key="1">
    <source>
        <dbReference type="ARBA" id="ARBA00001966"/>
    </source>
</evidence>
<proteinExistence type="predicted"/>
<dbReference type="GO" id="GO:0051539">
    <property type="term" value="F:4 iron, 4 sulfur cluster binding"/>
    <property type="evidence" value="ECO:0007669"/>
    <property type="project" value="UniProtKB-KW"/>
</dbReference>
<dbReference type="GO" id="GO:0003824">
    <property type="term" value="F:catalytic activity"/>
    <property type="evidence" value="ECO:0007669"/>
    <property type="project" value="InterPro"/>
</dbReference>
<evidence type="ECO:0000313" key="10">
    <source>
        <dbReference type="EMBL" id="SPF49155.1"/>
    </source>
</evidence>
<dbReference type="EMBL" id="OMOF01000372">
    <property type="protein sequence ID" value="SPF49155.1"/>
    <property type="molecule type" value="Genomic_DNA"/>
</dbReference>
<dbReference type="InterPro" id="IPR034466">
    <property type="entry name" value="Methyltransferase_Class_B"/>
</dbReference>
<dbReference type="GO" id="GO:0031419">
    <property type="term" value="F:cobalamin binding"/>
    <property type="evidence" value="ECO:0007669"/>
    <property type="project" value="InterPro"/>
</dbReference>
<dbReference type="InterPro" id="IPR007197">
    <property type="entry name" value="rSAM"/>
</dbReference>
<keyword evidence="6" id="KW-0408">Iron</keyword>
<sequence>MNRYKKIQLISPPSNRTVEGQQKWARWPQPLGILSIATYVNQFLPEVEFEILDYDCVLDLDNPEHMAKIGNAELVGLSVTFAQVDGGLEIARIAKERGADVLIGGNIATALNEKILKYHPYVDYCVCYDGEESMLELIRGTDLVQVPNLIWRDNGTLVRNRTSTLDIKTLPIINRDYINFEDYFAKAEDPDFKPLPYFSRPTNMYSLKGCSWRATPGGGCYFCSIHDQGLRARDPKQIWEERMMLVDKYKVNYIWDPSDNFAADPVWLKNLHSLKPANFVVPFSNYIRIDFITHETAKMLREMGCVQVFSGMESGSNAALKALNKNITTDMVENALNIMRENDITVVLGIVIGAKGETQETVIETLNFMKHLYENHSNLDRFEWGTLAPLPGSKAYDEMMALPELKEKYAEFGKGNIMSMLEQMVEDWPEYMCGEGVDFEYFLYLQQLAQEHLPYRMTRYQKRAWCGTLHKAYIDGKLVYGENW</sequence>
<dbReference type="Pfam" id="PF04055">
    <property type="entry name" value="Radical_SAM"/>
    <property type="match status" value="1"/>
</dbReference>
<keyword evidence="5" id="KW-0479">Metal-binding</keyword>
<evidence type="ECO:0000259" key="8">
    <source>
        <dbReference type="PROSITE" id="PS51332"/>
    </source>
</evidence>
<dbReference type="AlphaFoldDB" id="A0A2U3LB33"/>
<dbReference type="SFLD" id="SFLDG01123">
    <property type="entry name" value="methyltransferase_(Class_B)"/>
    <property type="match status" value="1"/>
</dbReference>
<dbReference type="PROSITE" id="PS51918">
    <property type="entry name" value="RADICAL_SAM"/>
    <property type="match status" value="1"/>
</dbReference>
<dbReference type="InterPro" id="IPR058240">
    <property type="entry name" value="rSAM_sf"/>
</dbReference>
<keyword evidence="2" id="KW-0489">Methyltransferase</keyword>
<dbReference type="SFLD" id="SFLDS00029">
    <property type="entry name" value="Radical_SAM"/>
    <property type="match status" value="1"/>
</dbReference>
<dbReference type="InterPro" id="IPR023404">
    <property type="entry name" value="rSAM_horseshoe"/>
</dbReference>
<evidence type="ECO:0000256" key="7">
    <source>
        <dbReference type="ARBA" id="ARBA00023014"/>
    </source>
</evidence>
<dbReference type="SMART" id="SM00729">
    <property type="entry name" value="Elp3"/>
    <property type="match status" value="1"/>
</dbReference>
<dbReference type="Proteomes" id="UP000238916">
    <property type="component" value="Unassembled WGS sequence"/>
</dbReference>
<dbReference type="InterPro" id="IPR006638">
    <property type="entry name" value="Elp3/MiaA/NifB-like_rSAM"/>
</dbReference>
<keyword evidence="3" id="KW-0808">Transferase</keyword>
<comment type="cofactor">
    <cofactor evidence="1">
        <name>[4Fe-4S] cluster</name>
        <dbReference type="ChEBI" id="CHEBI:49883"/>
    </cofactor>
</comment>
<reference evidence="11" key="1">
    <citation type="submission" date="2018-02" db="EMBL/GenBank/DDBJ databases">
        <authorList>
            <person name="Hausmann B."/>
        </authorList>
    </citation>
    <scope>NUCLEOTIDE SEQUENCE [LARGE SCALE GENOMIC DNA]</scope>
    <source>
        <strain evidence="11">Peat soil MAG SbF1</strain>
    </source>
</reference>
<dbReference type="InterPro" id="IPR006158">
    <property type="entry name" value="Cobalamin-bd"/>
</dbReference>
<dbReference type="Pfam" id="PF02310">
    <property type="entry name" value="B12-binding"/>
    <property type="match status" value="1"/>
</dbReference>
<name>A0A2U3LB33_9FIRM</name>
<dbReference type="InterPro" id="IPR051198">
    <property type="entry name" value="BchE-like"/>
</dbReference>
<dbReference type="GO" id="GO:0046872">
    <property type="term" value="F:metal ion binding"/>
    <property type="evidence" value="ECO:0007669"/>
    <property type="project" value="UniProtKB-KW"/>
</dbReference>
<protein>
    <submittedName>
        <fullName evidence="10">Putative Radical SAM domain protein</fullName>
    </submittedName>
</protein>
<evidence type="ECO:0000256" key="2">
    <source>
        <dbReference type="ARBA" id="ARBA00022603"/>
    </source>
</evidence>
<feature type="domain" description="B12-binding" evidence="8">
    <location>
        <begin position="15"/>
        <end position="148"/>
    </location>
</feature>
<dbReference type="SUPFAM" id="SSF102114">
    <property type="entry name" value="Radical SAM enzymes"/>
    <property type="match status" value="1"/>
</dbReference>